<dbReference type="InterPro" id="IPR004626">
    <property type="entry name" value="RarD"/>
</dbReference>
<feature type="transmembrane region" description="Helical" evidence="8">
    <location>
        <begin position="140"/>
        <end position="156"/>
    </location>
</feature>
<name>A0A0N8VZZ2_9CORY</name>
<keyword evidence="3" id="KW-0813">Transport</keyword>
<evidence type="ECO:0000256" key="4">
    <source>
        <dbReference type="ARBA" id="ARBA00022475"/>
    </source>
</evidence>
<feature type="transmembrane region" description="Helical" evidence="8">
    <location>
        <begin position="33"/>
        <end position="51"/>
    </location>
</feature>
<keyword evidence="7 8" id="KW-0472">Membrane</keyword>
<dbReference type="OrthoDB" id="369870at2"/>
<dbReference type="Proteomes" id="UP000050517">
    <property type="component" value="Unassembled WGS sequence"/>
</dbReference>
<comment type="similarity">
    <text evidence="2">Belongs to the EamA transporter family.</text>
</comment>
<feature type="transmembrane region" description="Helical" evidence="8">
    <location>
        <begin position="226"/>
        <end position="247"/>
    </location>
</feature>
<dbReference type="InterPro" id="IPR000620">
    <property type="entry name" value="EamA_dom"/>
</dbReference>
<keyword evidence="5 8" id="KW-0812">Transmembrane</keyword>
<comment type="subcellular location">
    <subcellularLocation>
        <location evidence="1">Cell membrane</location>
        <topology evidence="1">Multi-pass membrane protein</topology>
    </subcellularLocation>
</comment>
<evidence type="ECO:0000256" key="5">
    <source>
        <dbReference type="ARBA" id="ARBA00022692"/>
    </source>
</evidence>
<feature type="transmembrane region" description="Helical" evidence="8">
    <location>
        <begin position="117"/>
        <end position="134"/>
    </location>
</feature>
<dbReference type="NCBIfam" id="TIGR00688">
    <property type="entry name" value="rarD"/>
    <property type="match status" value="1"/>
</dbReference>
<evidence type="ECO:0000256" key="6">
    <source>
        <dbReference type="ARBA" id="ARBA00022989"/>
    </source>
</evidence>
<dbReference type="PATRIC" id="fig|1544416.3.peg.392"/>
<dbReference type="PANTHER" id="PTHR22911:SF137">
    <property type="entry name" value="SOLUTE CARRIER FAMILY 35 MEMBER G2-RELATED"/>
    <property type="match status" value="1"/>
</dbReference>
<evidence type="ECO:0000313" key="10">
    <source>
        <dbReference type="EMBL" id="KQB85250.1"/>
    </source>
</evidence>
<feature type="transmembrane region" description="Helical" evidence="8">
    <location>
        <begin position="168"/>
        <end position="186"/>
    </location>
</feature>
<dbReference type="InterPro" id="IPR037185">
    <property type="entry name" value="EmrE-like"/>
</dbReference>
<feature type="transmembrane region" description="Helical" evidence="8">
    <location>
        <begin position="259"/>
        <end position="277"/>
    </location>
</feature>
<evidence type="ECO:0000256" key="1">
    <source>
        <dbReference type="ARBA" id="ARBA00004651"/>
    </source>
</evidence>
<organism evidence="10 11">
    <name type="scientific">Corynebacterium oculi</name>
    <dbReference type="NCBI Taxonomy" id="1544416"/>
    <lineage>
        <taxon>Bacteria</taxon>
        <taxon>Bacillati</taxon>
        <taxon>Actinomycetota</taxon>
        <taxon>Actinomycetes</taxon>
        <taxon>Mycobacteriales</taxon>
        <taxon>Corynebacteriaceae</taxon>
        <taxon>Corynebacterium</taxon>
    </lineage>
</organism>
<dbReference type="Pfam" id="PF00892">
    <property type="entry name" value="EamA"/>
    <property type="match status" value="2"/>
</dbReference>
<proteinExistence type="inferred from homology"/>
<feature type="domain" description="EamA" evidence="9">
    <location>
        <begin position="2"/>
        <end position="133"/>
    </location>
</feature>
<dbReference type="PANTHER" id="PTHR22911">
    <property type="entry name" value="ACYL-MALONYL CONDENSING ENZYME-RELATED"/>
    <property type="match status" value="1"/>
</dbReference>
<evidence type="ECO:0000259" key="9">
    <source>
        <dbReference type="Pfam" id="PF00892"/>
    </source>
</evidence>
<dbReference type="SUPFAM" id="SSF103481">
    <property type="entry name" value="Multidrug resistance efflux transporter EmrE"/>
    <property type="match status" value="2"/>
</dbReference>
<feature type="transmembrane region" description="Helical" evidence="8">
    <location>
        <begin position="63"/>
        <end position="82"/>
    </location>
</feature>
<evidence type="ECO:0000256" key="2">
    <source>
        <dbReference type="ARBA" id="ARBA00007362"/>
    </source>
</evidence>
<keyword evidence="6 8" id="KW-1133">Transmembrane helix</keyword>
<feature type="domain" description="EamA" evidence="9">
    <location>
        <begin position="141"/>
        <end position="273"/>
    </location>
</feature>
<dbReference type="RefSeq" id="WP_055121607.1">
    <property type="nucleotide sequence ID" value="NZ_LKST01000001.1"/>
</dbReference>
<evidence type="ECO:0000256" key="8">
    <source>
        <dbReference type="SAM" id="Phobius"/>
    </source>
</evidence>
<dbReference type="AlphaFoldDB" id="A0A0N8VZZ2"/>
<feature type="transmembrane region" description="Helical" evidence="8">
    <location>
        <begin position="198"/>
        <end position="219"/>
    </location>
</feature>
<dbReference type="EMBL" id="LKST01000001">
    <property type="protein sequence ID" value="KQB85250.1"/>
    <property type="molecule type" value="Genomic_DNA"/>
</dbReference>
<feature type="transmembrane region" description="Helical" evidence="8">
    <location>
        <begin position="88"/>
        <end position="110"/>
    </location>
</feature>
<comment type="caution">
    <text evidence="10">The sequence shown here is derived from an EMBL/GenBank/DDBJ whole genome shotgun (WGS) entry which is preliminary data.</text>
</comment>
<keyword evidence="4" id="KW-1003">Cell membrane</keyword>
<evidence type="ECO:0000313" key="11">
    <source>
        <dbReference type="Proteomes" id="UP000050517"/>
    </source>
</evidence>
<keyword evidence="11" id="KW-1185">Reference proteome</keyword>
<gene>
    <name evidence="10" type="ORF">Cocul_00388</name>
</gene>
<protein>
    <submittedName>
        <fullName evidence="10">EamA-like transporter family protein</fullName>
    </submittedName>
</protein>
<accession>A0A0N8VZZ2</accession>
<sequence>MVYGILAYLLWGLFPAFFPLLEPANAVEILSHRIIWAAVLMALVLSATKGWAELRRASRATWLRMGAAGLLIAANWLIYIVAVNSGHVADAALGYFINPLVSVLLGVFILGERLRRFQLIAVLLAGVAVLWLTVIGGHPPVLALGLALSFGVYGLLKKQISVSGAAGLAAETLVLTPLALGYLGWLEGTGRGTAFDHGPGHLGLLMLSGVITVIPLLLFARATKAITLSAVGMLQYLTPTMQMLWALFVVQEHISPQRWVGFLLIWVAVAIFITDATRHRARRSPATPPRDPSAG</sequence>
<dbReference type="GO" id="GO:0005886">
    <property type="term" value="C:plasma membrane"/>
    <property type="evidence" value="ECO:0007669"/>
    <property type="project" value="UniProtKB-SubCell"/>
</dbReference>
<evidence type="ECO:0000256" key="3">
    <source>
        <dbReference type="ARBA" id="ARBA00022448"/>
    </source>
</evidence>
<reference evidence="10 11" key="1">
    <citation type="submission" date="2015-10" db="EMBL/GenBank/DDBJ databases">
        <title>Corynebacteirum lowii and Corynebacterium oculi species nova, derived from human clinical disease and and emended description of Corynebacterium mastiditis.</title>
        <authorList>
            <person name="Bernard K."/>
            <person name="Pacheco A.L."/>
            <person name="Mcdougall C."/>
            <person name="Burtx T."/>
            <person name="Weibe D."/>
            <person name="Tyler S."/>
            <person name="Olson A.B."/>
            <person name="Cnockaert M."/>
            <person name="Eguchi H."/>
            <person name="Kuwahara T."/>
            <person name="Nakayama-Imaohji H."/>
            <person name="Boudewijins M."/>
            <person name="Van Hoecke F."/>
            <person name="Bernier A.-M."/>
            <person name="Vandamme P."/>
        </authorList>
    </citation>
    <scope>NUCLEOTIDE SEQUENCE [LARGE SCALE GENOMIC DNA]</scope>
    <source>
        <strain evidence="10 11">NML 130210</strain>
    </source>
</reference>
<dbReference type="STRING" id="1544416.Cocul_00388"/>
<evidence type="ECO:0000256" key="7">
    <source>
        <dbReference type="ARBA" id="ARBA00023136"/>
    </source>
</evidence>